<evidence type="ECO:0000256" key="3">
    <source>
        <dbReference type="ARBA" id="ARBA00013253"/>
    </source>
</evidence>
<dbReference type="InterPro" id="IPR031314">
    <property type="entry name" value="DNK_dom"/>
</dbReference>
<feature type="domain" description="Deoxynucleoside kinase" evidence="14">
    <location>
        <begin position="181"/>
        <end position="375"/>
    </location>
</feature>
<name>A0ABR7IZU9_9FLAO</name>
<dbReference type="EC" id="2.7.6.3" evidence="3"/>
<feature type="domain" description="7,8-dihydro-6-hydroxymethylpterin-pyrophosphokinase" evidence="13">
    <location>
        <begin position="9"/>
        <end position="136"/>
    </location>
</feature>
<evidence type="ECO:0000313" key="16">
    <source>
        <dbReference type="Proteomes" id="UP000605990"/>
    </source>
</evidence>
<dbReference type="PANTHER" id="PTHR43071:SF1">
    <property type="entry name" value="2-AMINO-4-HYDROXY-6-HYDROXYMETHYLDIHYDROPTERIDINE PYROPHOSPHOKINASE"/>
    <property type="match status" value="1"/>
</dbReference>
<reference evidence="15 16" key="1">
    <citation type="submission" date="2020-08" db="EMBL/GenBank/DDBJ databases">
        <title>Description of novel Flavobacterium F-408 isolate.</title>
        <authorList>
            <person name="Saticioglu I.B."/>
            <person name="Duman M."/>
            <person name="Altun S."/>
        </authorList>
    </citation>
    <scope>NUCLEOTIDE SEQUENCE [LARGE SCALE GENOMIC DNA]</scope>
    <source>
        <strain evidence="15 16">F-408</strain>
    </source>
</reference>
<keyword evidence="16" id="KW-1185">Reference proteome</keyword>
<keyword evidence="6" id="KW-0547">Nucleotide-binding</keyword>
<evidence type="ECO:0000259" key="14">
    <source>
        <dbReference type="Pfam" id="PF01712"/>
    </source>
</evidence>
<keyword evidence="7" id="KW-0418">Kinase</keyword>
<dbReference type="Pfam" id="PF01712">
    <property type="entry name" value="dNK"/>
    <property type="match status" value="1"/>
</dbReference>
<comment type="pathway">
    <text evidence="1">Cofactor biosynthesis; tetrahydrofolate biosynthesis; 2-amino-4-hydroxy-6-hydroxymethyl-7,8-dihydropteridine diphosphate from 7,8-dihydroneopterin triphosphate: step 4/4.</text>
</comment>
<evidence type="ECO:0000256" key="6">
    <source>
        <dbReference type="ARBA" id="ARBA00022741"/>
    </source>
</evidence>
<proteinExistence type="inferred from homology"/>
<evidence type="ECO:0000256" key="9">
    <source>
        <dbReference type="ARBA" id="ARBA00022909"/>
    </source>
</evidence>
<dbReference type="CDD" id="cd00483">
    <property type="entry name" value="HPPK"/>
    <property type="match status" value="1"/>
</dbReference>
<keyword evidence="8" id="KW-0067">ATP-binding</keyword>
<dbReference type="SUPFAM" id="SSF52540">
    <property type="entry name" value="P-loop containing nucleoside triphosphate hydrolases"/>
    <property type="match status" value="1"/>
</dbReference>
<dbReference type="Gene3D" id="3.40.50.300">
    <property type="entry name" value="P-loop containing nucleotide triphosphate hydrolases"/>
    <property type="match status" value="1"/>
</dbReference>
<dbReference type="EMBL" id="JACRUN010000006">
    <property type="protein sequence ID" value="MBC5835303.1"/>
    <property type="molecule type" value="Genomic_DNA"/>
</dbReference>
<evidence type="ECO:0000259" key="13">
    <source>
        <dbReference type="Pfam" id="PF01288"/>
    </source>
</evidence>
<dbReference type="Pfam" id="PF01288">
    <property type="entry name" value="HPPK"/>
    <property type="match status" value="1"/>
</dbReference>
<evidence type="ECO:0000256" key="8">
    <source>
        <dbReference type="ARBA" id="ARBA00022840"/>
    </source>
</evidence>
<dbReference type="Proteomes" id="UP000605990">
    <property type="component" value="Unassembled WGS sequence"/>
</dbReference>
<dbReference type="NCBIfam" id="TIGR01498">
    <property type="entry name" value="folK"/>
    <property type="match status" value="1"/>
</dbReference>
<gene>
    <name evidence="15" type="primary">folK</name>
    <name evidence="15" type="ORF">H8R27_10445</name>
</gene>
<protein>
    <recommendedName>
        <fullName evidence="4">2-amino-4-hydroxy-6-hydroxymethyldihydropteridine pyrophosphokinase</fullName>
        <ecNumber evidence="3">2.7.6.3</ecNumber>
    </recommendedName>
    <alternativeName>
        <fullName evidence="11">6-hydroxymethyl-7,8-dihydropterin pyrophosphokinase</fullName>
    </alternativeName>
    <alternativeName>
        <fullName evidence="12">7,8-dihydro-6-hydroxymethylpterin-pyrophosphokinase</fullName>
    </alternativeName>
</protein>
<dbReference type="Gene3D" id="3.30.70.560">
    <property type="entry name" value="7,8-Dihydro-6-hydroxymethylpterin-pyrophosphokinase HPPK"/>
    <property type="match status" value="1"/>
</dbReference>
<evidence type="ECO:0000256" key="11">
    <source>
        <dbReference type="ARBA" id="ARBA00029766"/>
    </source>
</evidence>
<keyword evidence="5 15" id="KW-0808">Transferase</keyword>
<dbReference type="CDD" id="cd01673">
    <property type="entry name" value="dNK"/>
    <property type="match status" value="1"/>
</dbReference>
<evidence type="ECO:0000256" key="12">
    <source>
        <dbReference type="ARBA" id="ARBA00033413"/>
    </source>
</evidence>
<keyword evidence="9" id="KW-0289">Folate biosynthesis</keyword>
<dbReference type="InterPro" id="IPR000550">
    <property type="entry name" value="Hppk"/>
</dbReference>
<dbReference type="PANTHER" id="PTHR43071">
    <property type="entry name" value="2-AMINO-4-HYDROXY-6-HYDROXYMETHYLDIHYDROPTERIDINE PYROPHOSPHOKINASE"/>
    <property type="match status" value="1"/>
</dbReference>
<accession>A0ABR7IZU9</accession>
<evidence type="ECO:0000256" key="4">
    <source>
        <dbReference type="ARBA" id="ARBA00016218"/>
    </source>
</evidence>
<comment type="caution">
    <text evidence="15">The sequence shown here is derived from an EMBL/GenBank/DDBJ whole genome shotgun (WGS) entry which is preliminary data.</text>
</comment>
<evidence type="ECO:0000313" key="15">
    <source>
        <dbReference type="EMBL" id="MBC5835303.1"/>
    </source>
</evidence>
<dbReference type="InterPro" id="IPR035907">
    <property type="entry name" value="Hppk_sf"/>
</dbReference>
<evidence type="ECO:0000256" key="5">
    <source>
        <dbReference type="ARBA" id="ARBA00022679"/>
    </source>
</evidence>
<evidence type="ECO:0000256" key="1">
    <source>
        <dbReference type="ARBA" id="ARBA00005051"/>
    </source>
</evidence>
<comment type="function">
    <text evidence="10">Catalyzes the transfer of pyrophosphate from adenosine triphosphate (ATP) to 6-hydroxymethyl-7,8-dihydropterin, an enzymatic step in folate biosynthesis pathway.</text>
</comment>
<sequence>MKTQNTITLSLGTNMGHKLENLITCIDAIHHTIATIIQVSKVYETPAWGFEGEAFYNCVVMIHTHKSAPKILSQILKLEKELGRIRSHSGNYESRKIDIDIISFNDDSIETENLIVPHIHLQNRKFVLFPLRDVAPKWQHPKLNKSISELILSCEDTSEITEIGHLKNPIENLDFQQLNYIAIEGNIGAGKTTLATKIAEDCNAKTVLERFADNPFLPKFYKDQSRYAFPLEMSFLADRYQQLSDDLAQFDLFKDFVVADYHIFKSIIFAKVTLQEDEFRLYKTMFDIMYKDMPKPDLYVYLYQNTERLLANIKKRGRTYEQEIPAEYLEKINRGYLDYIKSQADLNVLIIDISDLDFVKKQQDFVFILNEIHKKIEN</sequence>
<evidence type="ECO:0000256" key="7">
    <source>
        <dbReference type="ARBA" id="ARBA00022777"/>
    </source>
</evidence>
<evidence type="ECO:0000256" key="2">
    <source>
        <dbReference type="ARBA" id="ARBA00005810"/>
    </source>
</evidence>
<comment type="similarity">
    <text evidence="2">Belongs to the HPPK family.</text>
</comment>
<dbReference type="RefSeq" id="WP_166125696.1">
    <property type="nucleotide sequence ID" value="NZ_JAANOQ010000002.1"/>
</dbReference>
<dbReference type="SUPFAM" id="SSF55083">
    <property type="entry name" value="6-hydroxymethyl-7,8-dihydropterin pyrophosphokinase, HPPK"/>
    <property type="match status" value="1"/>
</dbReference>
<organism evidence="15 16">
    <name type="scientific">Flavobacterium bernardetii</name>
    <dbReference type="NCBI Taxonomy" id="2813823"/>
    <lineage>
        <taxon>Bacteria</taxon>
        <taxon>Pseudomonadati</taxon>
        <taxon>Bacteroidota</taxon>
        <taxon>Flavobacteriia</taxon>
        <taxon>Flavobacteriales</taxon>
        <taxon>Flavobacteriaceae</taxon>
        <taxon>Flavobacterium</taxon>
    </lineage>
</organism>
<dbReference type="GO" id="GO:0003848">
    <property type="term" value="F:2-amino-4-hydroxy-6-hydroxymethyldihydropteridine diphosphokinase activity"/>
    <property type="evidence" value="ECO:0007669"/>
    <property type="project" value="UniProtKB-EC"/>
</dbReference>
<dbReference type="InterPro" id="IPR027417">
    <property type="entry name" value="P-loop_NTPase"/>
</dbReference>
<evidence type="ECO:0000256" key="10">
    <source>
        <dbReference type="ARBA" id="ARBA00029409"/>
    </source>
</evidence>